<accession>A0ABS5WIZ0</accession>
<gene>
    <name evidence="1" type="ORF">HW347_19010</name>
</gene>
<evidence type="ECO:0000313" key="1">
    <source>
        <dbReference type="EMBL" id="MBT2163369.1"/>
    </source>
</evidence>
<keyword evidence="2" id="KW-1185">Reference proteome</keyword>
<reference evidence="2" key="1">
    <citation type="submission" date="2023-07" db="EMBL/GenBank/DDBJ databases">
        <title>Zobellia barbeyronii sp. nov., a new marine flavobacterium, isolated from green and red algae.</title>
        <authorList>
            <person name="Nedashkovskaya O.I."/>
            <person name="Otstavnykh N."/>
            <person name="Zhukova N."/>
            <person name="Guzev K."/>
            <person name="Chausova V."/>
            <person name="Tekutyeva L."/>
            <person name="Mikhailov V."/>
            <person name="Isaeva M."/>
        </authorList>
    </citation>
    <scope>NUCLEOTIDE SEQUENCE [LARGE SCALE GENOMIC DNA]</scope>
    <source>
        <strain evidence="2">KMM 6746</strain>
    </source>
</reference>
<dbReference type="EMBL" id="JACATN010000007">
    <property type="protein sequence ID" value="MBT2163369.1"/>
    <property type="molecule type" value="Genomic_DNA"/>
</dbReference>
<dbReference type="Proteomes" id="UP000740413">
    <property type="component" value="Unassembled WGS sequence"/>
</dbReference>
<name>A0ABS5WIZ0_9FLAO</name>
<organism evidence="1 2">
    <name type="scientific">Zobellia barbeyronii</name>
    <dbReference type="NCBI Taxonomy" id="2748009"/>
    <lineage>
        <taxon>Bacteria</taxon>
        <taxon>Pseudomonadati</taxon>
        <taxon>Bacteroidota</taxon>
        <taxon>Flavobacteriia</taxon>
        <taxon>Flavobacteriales</taxon>
        <taxon>Flavobacteriaceae</taxon>
        <taxon>Zobellia</taxon>
    </lineage>
</organism>
<dbReference type="RefSeq" id="WP_214613324.1">
    <property type="nucleotide sequence ID" value="NZ_JACATN010000007.1"/>
</dbReference>
<evidence type="ECO:0000313" key="2">
    <source>
        <dbReference type="Proteomes" id="UP000740413"/>
    </source>
</evidence>
<proteinExistence type="predicted"/>
<protein>
    <submittedName>
        <fullName evidence="1">Uncharacterized protein</fullName>
    </submittedName>
</protein>
<comment type="caution">
    <text evidence="1">The sequence shown here is derived from an EMBL/GenBank/DDBJ whole genome shotgun (WGS) entry which is preliminary data.</text>
</comment>
<sequence>MKKIFRIILLVFAILAVFMAISAFVLADLRPDEVKDNNQSKEKIAYAKELLDEAVLKQGLDKLNQFSTYEAIGRDYWPGLMGKVGSPYRWENPKIAFRFKVGNFDSQLEVLEGDEKGYVAGIISNDYYEKQHITYHSEVEDNAGIIFTLGALQYFFELADRLSKAPFIRYVGQDELRGQKIEKVFVSWGNETTKDYDHYVLWIGKESGLVEAATFTTRNNPKPAPNFLYGSMQFEDYRNVNGILVPFVMTAQIGEPKDDTNENVHRVTVESFKWDSFPADKLNPIGKN</sequence>